<gene>
    <name evidence="1" type="ORF">GCM10022419_007820</name>
</gene>
<dbReference type="Proteomes" id="UP001500630">
    <property type="component" value="Unassembled WGS sequence"/>
</dbReference>
<name>A0ABP6V8Y7_9ACTN</name>
<accession>A0ABP6V8Y7</accession>
<evidence type="ECO:0000313" key="2">
    <source>
        <dbReference type="Proteomes" id="UP001500630"/>
    </source>
</evidence>
<evidence type="ECO:0000313" key="1">
    <source>
        <dbReference type="EMBL" id="GAA3531170.1"/>
    </source>
</evidence>
<comment type="caution">
    <text evidence="1">The sequence shown here is derived from an EMBL/GenBank/DDBJ whole genome shotgun (WGS) entry which is preliminary data.</text>
</comment>
<dbReference type="EMBL" id="BAABDQ010000001">
    <property type="protein sequence ID" value="GAA3531170.1"/>
    <property type="molecule type" value="Genomic_DNA"/>
</dbReference>
<keyword evidence="2" id="KW-1185">Reference proteome</keyword>
<sequence length="76" mass="8536">MSDLTHRLTVVRWQLERRGTLLSQPKIRITYGPFNPALNPTWLDLNQDEADILAEILGQLTPNSTAGLIAGLYEFA</sequence>
<reference evidence="2" key="1">
    <citation type="journal article" date="2019" name="Int. J. Syst. Evol. Microbiol.">
        <title>The Global Catalogue of Microorganisms (GCM) 10K type strain sequencing project: providing services to taxonomists for standard genome sequencing and annotation.</title>
        <authorList>
            <consortium name="The Broad Institute Genomics Platform"/>
            <consortium name="The Broad Institute Genome Sequencing Center for Infectious Disease"/>
            <person name="Wu L."/>
            <person name="Ma J."/>
        </authorList>
    </citation>
    <scope>NUCLEOTIDE SEQUENCE [LARGE SCALE GENOMIC DNA]</scope>
    <source>
        <strain evidence="2">JCM 17326</strain>
    </source>
</reference>
<proteinExistence type="predicted"/>
<dbReference type="RefSeq" id="WP_345558663.1">
    <property type="nucleotide sequence ID" value="NZ_BAABDQ010000001.1"/>
</dbReference>
<organism evidence="1 2">
    <name type="scientific">Nonomuraea rosea</name>
    <dbReference type="NCBI Taxonomy" id="638574"/>
    <lineage>
        <taxon>Bacteria</taxon>
        <taxon>Bacillati</taxon>
        <taxon>Actinomycetota</taxon>
        <taxon>Actinomycetes</taxon>
        <taxon>Streptosporangiales</taxon>
        <taxon>Streptosporangiaceae</taxon>
        <taxon>Nonomuraea</taxon>
    </lineage>
</organism>
<protein>
    <submittedName>
        <fullName evidence="1">Uncharacterized protein</fullName>
    </submittedName>
</protein>